<sequence precursor="true">MKKIALSKLFVALLGIVALGALAFNILAYCQVRQEITTVERDEQVVSKMFEVTKLIILKQQLGDTNATKQLLSSSINADLARLKILRGEVSPTVDESINVLLKVASKNQNEQTVYKLSMAQPVAR</sequence>
<reference evidence="1 2" key="1">
    <citation type="journal article" date="2011" name="J. Bacteriol.">
        <title>Genome sequence of 'Pedosphaera parvula' Ellin514, an aerobic Verrucomicrobial isolate from pasture soil.</title>
        <authorList>
            <person name="Kant R."/>
            <person name="van Passel M.W."/>
            <person name="Sangwan P."/>
            <person name="Palva A."/>
            <person name="Lucas S."/>
            <person name="Copeland A."/>
            <person name="Lapidus A."/>
            <person name="Glavina Del Rio T."/>
            <person name="Dalin E."/>
            <person name="Tice H."/>
            <person name="Bruce D."/>
            <person name="Goodwin L."/>
            <person name="Pitluck S."/>
            <person name="Chertkov O."/>
            <person name="Larimer F.W."/>
            <person name="Land M.L."/>
            <person name="Hauser L."/>
            <person name="Brettin T.S."/>
            <person name="Detter J.C."/>
            <person name="Han S."/>
            <person name="de Vos W.M."/>
            <person name="Janssen P.H."/>
            <person name="Smidt H."/>
        </authorList>
    </citation>
    <scope>NUCLEOTIDE SEQUENCE [LARGE SCALE GENOMIC DNA]</scope>
    <source>
        <strain evidence="1 2">Ellin514</strain>
    </source>
</reference>
<evidence type="ECO:0000313" key="1">
    <source>
        <dbReference type="EMBL" id="EEF62950.1"/>
    </source>
</evidence>
<keyword evidence="2" id="KW-1185">Reference proteome</keyword>
<accession>B9XBR5</accession>
<gene>
    <name evidence="1" type="ORF">Cflav_PD5585</name>
</gene>
<dbReference type="AlphaFoldDB" id="B9XBR5"/>
<organism evidence="1 2">
    <name type="scientific">Pedosphaera parvula (strain Ellin514)</name>
    <dbReference type="NCBI Taxonomy" id="320771"/>
    <lineage>
        <taxon>Bacteria</taxon>
        <taxon>Pseudomonadati</taxon>
        <taxon>Verrucomicrobiota</taxon>
        <taxon>Pedosphaerae</taxon>
        <taxon>Pedosphaerales</taxon>
        <taxon>Pedosphaeraceae</taxon>
        <taxon>Pedosphaera</taxon>
    </lineage>
</organism>
<evidence type="ECO:0000313" key="2">
    <source>
        <dbReference type="Proteomes" id="UP000003688"/>
    </source>
</evidence>
<comment type="caution">
    <text evidence="1">The sequence shown here is derived from an EMBL/GenBank/DDBJ whole genome shotgun (WGS) entry which is preliminary data.</text>
</comment>
<dbReference type="Proteomes" id="UP000003688">
    <property type="component" value="Unassembled WGS sequence"/>
</dbReference>
<protein>
    <submittedName>
        <fullName evidence="1">Uncharacterized protein</fullName>
    </submittedName>
</protein>
<name>B9XBR5_PEDPL</name>
<proteinExistence type="predicted"/>
<dbReference type="RefSeq" id="WP_007413263.1">
    <property type="nucleotide sequence ID" value="NZ_ABOX02000003.1"/>
</dbReference>
<dbReference type="EMBL" id="ABOX02000003">
    <property type="protein sequence ID" value="EEF62950.1"/>
    <property type="molecule type" value="Genomic_DNA"/>
</dbReference>